<evidence type="ECO:0000256" key="4">
    <source>
        <dbReference type="ARBA" id="ARBA00023136"/>
    </source>
</evidence>
<evidence type="ECO:0000313" key="7">
    <source>
        <dbReference type="Proteomes" id="UP001497600"/>
    </source>
</evidence>
<evidence type="ECO:0000256" key="1">
    <source>
        <dbReference type="ARBA" id="ARBA00004167"/>
    </source>
</evidence>
<feature type="domain" description="LicD/FKTN/FKRP nucleotidyltransferase" evidence="5">
    <location>
        <begin position="378"/>
        <end position="491"/>
    </location>
</feature>
<dbReference type="PANTHER" id="PTHR15407:SF28">
    <property type="entry name" value="RIBITOL-5-PHOSPHATE TRANSFERASE FKTN"/>
    <property type="match status" value="1"/>
</dbReference>
<accession>A0ABP0EDD2</accession>
<evidence type="ECO:0000256" key="2">
    <source>
        <dbReference type="ARBA" id="ARBA00022692"/>
    </source>
</evidence>
<keyword evidence="7" id="KW-1185">Reference proteome</keyword>
<dbReference type="Pfam" id="PF04991">
    <property type="entry name" value="LicD"/>
    <property type="match status" value="1"/>
</dbReference>
<protein>
    <recommendedName>
        <fullName evidence="5">LicD/FKTN/FKRP nucleotidyltransferase domain-containing protein</fullName>
    </recommendedName>
</protein>
<keyword evidence="3" id="KW-1133">Transmembrane helix</keyword>
<evidence type="ECO:0000256" key="3">
    <source>
        <dbReference type="ARBA" id="ARBA00022989"/>
    </source>
</evidence>
<evidence type="ECO:0000259" key="5">
    <source>
        <dbReference type="Pfam" id="PF04991"/>
    </source>
</evidence>
<name>A0ABP0EDD2_9ASCO</name>
<comment type="subcellular location">
    <subcellularLocation>
        <location evidence="1">Membrane</location>
        <topology evidence="1">Single-pass membrane protein</topology>
    </subcellularLocation>
</comment>
<keyword evidence="4" id="KW-0472">Membrane</keyword>
<evidence type="ECO:0000313" key="6">
    <source>
        <dbReference type="EMBL" id="CAK7909022.1"/>
    </source>
</evidence>
<gene>
    <name evidence="6" type="ORF">CAAN4_E12860</name>
</gene>
<reference evidence="6 7" key="1">
    <citation type="submission" date="2024-01" db="EMBL/GenBank/DDBJ databases">
        <authorList>
            <consortium name="Genoscope - CEA"/>
            <person name="William W."/>
        </authorList>
    </citation>
    <scope>NUCLEOTIDE SEQUENCE [LARGE SCALE GENOMIC DNA]</scope>
    <source>
        <strain evidence="6 7">29B2s-10</strain>
    </source>
</reference>
<sequence length="724" mass="83046">MTSLRVRKNIVSSSCILIALTVIITLSFPATHYISKWDYFEILLHGSDSSRDVSLGNLVEKLLESKQEMDMENKYWALDSSVRITDLIIPSFYKNSDPSPPPSIQVFDPRLTLGVYLYNMKFNKKLPFHWYDWVDLSVLNQHILSPEAKKPTCDVFDTAVAKISDTSMFCTTAATSTIPTGIGFEIFNAPTFQLSEEKSIQVAKGYLYTRAPTPRRVLFNSKSGELRGFETSGKERLITSELVENYLMEYPSARIDVVDQFQDVINNNSRTIYPIKELEYERIIPESQFVFDFNSSIASLKAKESKLKDNERAYLQSLVHSDFLVSKTAVPKYFHEPKILASTHGSHYDWRFFNGVILGSEEQELVLHRLVRSWLSFTRNADINTWIAHGSLLSWHWNGMNFPWDNDVDVQMPIMDLHKLALHYNQSVIVEDIEEGFGRYFLDVGSSITLRENDNGLNNIDARFIDVDTGIYIDITGLAPTNSLPSKSYIDELPSDFFNGEHETSPKDINIKLGLYSCRNGHVSRYKDLLPLKKTVIAGEIGYIPNSHIDTLKAEYNKGVHASTFDGYIFQPQLRLWVKERDVRNYMMDPSIWINYHQNINYADTLSSSETETLSKIRLIEMKTPYHLSQGDIIRAESLSNEQLVEFLTKDELLIQYLITKEITEFHQLELKGMLSGISTVSLVKGLQPFQPSNHDLFTYKLHLNYYQYEIATEKLLDLVAKTG</sequence>
<dbReference type="EMBL" id="OZ004257">
    <property type="protein sequence ID" value="CAK7909022.1"/>
    <property type="molecule type" value="Genomic_DNA"/>
</dbReference>
<organism evidence="6 7">
    <name type="scientific">[Candida] anglica</name>
    <dbReference type="NCBI Taxonomy" id="148631"/>
    <lineage>
        <taxon>Eukaryota</taxon>
        <taxon>Fungi</taxon>
        <taxon>Dikarya</taxon>
        <taxon>Ascomycota</taxon>
        <taxon>Saccharomycotina</taxon>
        <taxon>Pichiomycetes</taxon>
        <taxon>Debaryomycetaceae</taxon>
        <taxon>Kurtzmaniella</taxon>
    </lineage>
</organism>
<dbReference type="InterPro" id="IPR009644">
    <property type="entry name" value="FKTN/MNN4/W02B3.4-1"/>
</dbReference>
<proteinExistence type="predicted"/>
<dbReference type="PANTHER" id="PTHR15407">
    <property type="entry name" value="FUKUTIN-RELATED"/>
    <property type="match status" value="1"/>
</dbReference>
<dbReference type="Proteomes" id="UP001497600">
    <property type="component" value="Chromosome E"/>
</dbReference>
<keyword evidence="2" id="KW-0812">Transmembrane</keyword>
<dbReference type="InterPro" id="IPR007074">
    <property type="entry name" value="LicD/FKTN/FKRP_NTP_transf"/>
</dbReference>